<keyword evidence="3" id="KW-1185">Reference proteome</keyword>
<evidence type="ECO:0000313" key="2">
    <source>
        <dbReference type="EMBL" id="TNN79069.1"/>
    </source>
</evidence>
<protein>
    <submittedName>
        <fullName evidence="2">Uncharacterized protein</fullName>
    </submittedName>
</protein>
<reference evidence="2 3" key="1">
    <citation type="submission" date="2019-03" db="EMBL/GenBank/DDBJ databases">
        <title>First draft genome of Liparis tanakae, snailfish: a comprehensive survey of snailfish specific genes.</title>
        <authorList>
            <person name="Kim W."/>
            <person name="Song I."/>
            <person name="Jeong J.-H."/>
            <person name="Kim D."/>
            <person name="Kim S."/>
            <person name="Ryu S."/>
            <person name="Song J.Y."/>
            <person name="Lee S.K."/>
        </authorList>
    </citation>
    <scope>NUCLEOTIDE SEQUENCE [LARGE SCALE GENOMIC DNA]</scope>
    <source>
        <tissue evidence="2">Muscle</tissue>
    </source>
</reference>
<organism evidence="2 3">
    <name type="scientific">Liparis tanakae</name>
    <name type="common">Tanaka's snailfish</name>
    <dbReference type="NCBI Taxonomy" id="230148"/>
    <lineage>
        <taxon>Eukaryota</taxon>
        <taxon>Metazoa</taxon>
        <taxon>Chordata</taxon>
        <taxon>Craniata</taxon>
        <taxon>Vertebrata</taxon>
        <taxon>Euteleostomi</taxon>
        <taxon>Actinopterygii</taxon>
        <taxon>Neopterygii</taxon>
        <taxon>Teleostei</taxon>
        <taxon>Neoteleostei</taxon>
        <taxon>Acanthomorphata</taxon>
        <taxon>Eupercaria</taxon>
        <taxon>Perciformes</taxon>
        <taxon>Cottioidei</taxon>
        <taxon>Cottales</taxon>
        <taxon>Liparidae</taxon>
        <taxon>Liparis</taxon>
    </lineage>
</organism>
<gene>
    <name evidence="2" type="ORF">EYF80_010748</name>
</gene>
<dbReference type="Proteomes" id="UP000314294">
    <property type="component" value="Unassembled WGS sequence"/>
</dbReference>
<evidence type="ECO:0000313" key="3">
    <source>
        <dbReference type="Proteomes" id="UP000314294"/>
    </source>
</evidence>
<evidence type="ECO:0000256" key="1">
    <source>
        <dbReference type="SAM" id="MobiDB-lite"/>
    </source>
</evidence>
<name>A0A4Z2IM19_9TELE</name>
<sequence>MFHIKLCRLAKERLKQVGSAGMTVTEKASTVHYIIKKSITHQAVRRGSTTWLARVRPVTPAAWGQTHTVHHEERSDGQIGKKKIEHDN</sequence>
<comment type="caution">
    <text evidence="2">The sequence shown here is derived from an EMBL/GenBank/DDBJ whole genome shotgun (WGS) entry which is preliminary data.</text>
</comment>
<accession>A0A4Z2IM19</accession>
<feature type="region of interest" description="Disordered" evidence="1">
    <location>
        <begin position="63"/>
        <end position="88"/>
    </location>
</feature>
<dbReference type="AlphaFoldDB" id="A0A4Z2IM19"/>
<proteinExistence type="predicted"/>
<dbReference type="EMBL" id="SRLO01000068">
    <property type="protein sequence ID" value="TNN79069.1"/>
    <property type="molecule type" value="Genomic_DNA"/>
</dbReference>